<dbReference type="InterPro" id="IPR004045">
    <property type="entry name" value="Glutathione_S-Trfase_N"/>
</dbReference>
<organism evidence="3">
    <name type="scientific">Hydrogenophaga sp. PL2G6</name>
    <dbReference type="NCBI Taxonomy" id="503997"/>
    <lineage>
        <taxon>Bacteria</taxon>
        <taxon>Pseudomonadati</taxon>
        <taxon>Pseudomonadota</taxon>
        <taxon>Betaproteobacteria</taxon>
        <taxon>Burkholderiales</taxon>
        <taxon>Comamonadaceae</taxon>
        <taxon>Hydrogenophaga</taxon>
    </lineage>
</organism>
<feature type="domain" description="GST N-terminal" evidence="1">
    <location>
        <begin position="1"/>
        <end position="81"/>
    </location>
</feature>
<evidence type="ECO:0000313" key="3">
    <source>
        <dbReference type="EMBL" id="ACB13012.1"/>
    </source>
</evidence>
<protein>
    <submittedName>
        <fullName evidence="3">Putative glutathione S-transferase</fullName>
    </submittedName>
</protein>
<evidence type="ECO:0000259" key="1">
    <source>
        <dbReference type="PROSITE" id="PS50404"/>
    </source>
</evidence>
<dbReference type="CDD" id="cd03056">
    <property type="entry name" value="GST_N_4"/>
    <property type="match status" value="1"/>
</dbReference>
<evidence type="ECO:0000259" key="2">
    <source>
        <dbReference type="PROSITE" id="PS50405"/>
    </source>
</evidence>
<dbReference type="Gene3D" id="3.40.30.10">
    <property type="entry name" value="Glutaredoxin"/>
    <property type="match status" value="1"/>
</dbReference>
<dbReference type="PROSITE" id="PS50404">
    <property type="entry name" value="GST_NTER"/>
    <property type="match status" value="1"/>
</dbReference>
<dbReference type="InterPro" id="IPR010987">
    <property type="entry name" value="Glutathione-S-Trfase_C-like"/>
</dbReference>
<feature type="domain" description="GST C-terminal" evidence="2">
    <location>
        <begin position="86"/>
        <end position="206"/>
    </location>
</feature>
<dbReference type="PANTHER" id="PTHR44051:SF2">
    <property type="entry name" value="HYPOTHETICAL GLUTATHIONE S-TRANSFERASE LIKE PROTEIN"/>
    <property type="match status" value="1"/>
</dbReference>
<accession>B4Y336</accession>
<dbReference type="InterPro" id="IPR036249">
    <property type="entry name" value="Thioredoxin-like_sf"/>
</dbReference>
<dbReference type="InterPro" id="IPR036282">
    <property type="entry name" value="Glutathione-S-Trfase_C_sf"/>
</dbReference>
<dbReference type="InterPro" id="IPR040079">
    <property type="entry name" value="Glutathione_S-Trfase"/>
</dbReference>
<dbReference type="InterPro" id="IPR004046">
    <property type="entry name" value="GST_C"/>
</dbReference>
<dbReference type="EMBL" id="EU327989">
    <property type="protein sequence ID" value="ACB13012.1"/>
    <property type="molecule type" value="Genomic_DNA"/>
</dbReference>
<proteinExistence type="predicted"/>
<name>B4Y336_9BURK</name>
<dbReference type="AlphaFoldDB" id="B4Y336"/>
<dbReference type="GO" id="GO:0016740">
    <property type="term" value="F:transferase activity"/>
    <property type="evidence" value="ECO:0007669"/>
    <property type="project" value="UniProtKB-KW"/>
</dbReference>
<dbReference type="PROSITE" id="PS50405">
    <property type="entry name" value="GST_CTER"/>
    <property type="match status" value="1"/>
</dbReference>
<dbReference type="Pfam" id="PF13409">
    <property type="entry name" value="GST_N_2"/>
    <property type="match status" value="1"/>
</dbReference>
<dbReference type="SUPFAM" id="SSF47616">
    <property type="entry name" value="GST C-terminal domain-like"/>
    <property type="match status" value="1"/>
</dbReference>
<dbReference type="SUPFAM" id="SSF52833">
    <property type="entry name" value="Thioredoxin-like"/>
    <property type="match status" value="1"/>
</dbReference>
<sequence>MIKLHDVELSGNCYKVRLFAALAGIPLEICPVDLAAGEHRTPQFLALNPWAQVPVLVDGDLVLRDSQAILVYLASSRHAQGWWPSDAESQGRIVQWLSAAAGEIQSGPASARLVEKFGYDLDKADALRRSARILERVDAHLACHEWLELGRPTIADCAVFPYVAWAPEGSVDLEPFPAVRAWIARVKSLPGFLSAPGIEDAPRPSR</sequence>
<dbReference type="Gene3D" id="1.20.1050.10">
    <property type="match status" value="1"/>
</dbReference>
<dbReference type="PANTHER" id="PTHR44051">
    <property type="entry name" value="GLUTATHIONE S-TRANSFERASE-RELATED"/>
    <property type="match status" value="1"/>
</dbReference>
<reference evidence="3" key="1">
    <citation type="journal article" date="2008" name="J. Bacteriol.">
        <title>The evolution of class 1 integrons and the rise of antibiotic resistance.</title>
        <authorList>
            <person name="Gillings M."/>
            <person name="Boucher Y."/>
            <person name="Labbate M."/>
            <person name="Holmes A."/>
            <person name="Krishnan S."/>
            <person name="Holley M."/>
            <person name="Stokes H.W."/>
        </authorList>
    </citation>
    <scope>NUCLEOTIDE SEQUENCE</scope>
</reference>
<dbReference type="CDD" id="cd03206">
    <property type="entry name" value="GST_C_7"/>
    <property type="match status" value="1"/>
</dbReference>
<dbReference type="SFLD" id="SFLDS00019">
    <property type="entry name" value="Glutathione_Transferase_(cytos"/>
    <property type="match status" value="1"/>
</dbReference>
<keyword evidence="3" id="KW-0808">Transferase</keyword>
<dbReference type="Pfam" id="PF00043">
    <property type="entry name" value="GST_C"/>
    <property type="match status" value="1"/>
</dbReference>
<dbReference type="SFLD" id="SFLDG00358">
    <property type="entry name" value="Main_(cytGST)"/>
    <property type="match status" value="1"/>
</dbReference>